<dbReference type="InterPro" id="IPR043128">
    <property type="entry name" value="Rev_trsase/Diguanyl_cyclase"/>
</dbReference>
<dbReference type="InterPro" id="IPR051320">
    <property type="entry name" value="Viral_Replic_Matur_Polypro"/>
</dbReference>
<reference evidence="1" key="1">
    <citation type="submission" date="2020-06" db="EMBL/GenBank/DDBJ databases">
        <authorList>
            <person name="Li T."/>
            <person name="Hu X."/>
            <person name="Zhang T."/>
            <person name="Song X."/>
            <person name="Zhang H."/>
            <person name="Dai N."/>
            <person name="Sheng W."/>
            <person name="Hou X."/>
            <person name="Wei L."/>
        </authorList>
    </citation>
    <scope>NUCLEOTIDE SEQUENCE</scope>
    <source>
        <strain evidence="1">G01</strain>
        <tissue evidence="1">Leaf</tissue>
    </source>
</reference>
<organism evidence="1">
    <name type="scientific">Sesamum angustifolium</name>
    <dbReference type="NCBI Taxonomy" id="2727405"/>
    <lineage>
        <taxon>Eukaryota</taxon>
        <taxon>Viridiplantae</taxon>
        <taxon>Streptophyta</taxon>
        <taxon>Embryophyta</taxon>
        <taxon>Tracheophyta</taxon>
        <taxon>Spermatophyta</taxon>
        <taxon>Magnoliopsida</taxon>
        <taxon>eudicotyledons</taxon>
        <taxon>Gunneridae</taxon>
        <taxon>Pentapetalae</taxon>
        <taxon>asterids</taxon>
        <taxon>lamiids</taxon>
        <taxon>Lamiales</taxon>
        <taxon>Pedaliaceae</taxon>
        <taxon>Sesamum</taxon>
    </lineage>
</organism>
<evidence type="ECO:0000313" key="1">
    <source>
        <dbReference type="EMBL" id="KAL0299997.1"/>
    </source>
</evidence>
<dbReference type="SUPFAM" id="SSF56672">
    <property type="entry name" value="DNA/RNA polymerases"/>
    <property type="match status" value="1"/>
</dbReference>
<reference evidence="1" key="2">
    <citation type="journal article" date="2024" name="Plant">
        <title>Genomic evolution and insights into agronomic trait innovations of Sesamum species.</title>
        <authorList>
            <person name="Miao H."/>
            <person name="Wang L."/>
            <person name="Qu L."/>
            <person name="Liu H."/>
            <person name="Sun Y."/>
            <person name="Le M."/>
            <person name="Wang Q."/>
            <person name="Wei S."/>
            <person name="Zheng Y."/>
            <person name="Lin W."/>
            <person name="Duan Y."/>
            <person name="Cao H."/>
            <person name="Xiong S."/>
            <person name="Wang X."/>
            <person name="Wei L."/>
            <person name="Li C."/>
            <person name="Ma Q."/>
            <person name="Ju M."/>
            <person name="Zhao R."/>
            <person name="Li G."/>
            <person name="Mu C."/>
            <person name="Tian Q."/>
            <person name="Mei H."/>
            <person name="Zhang T."/>
            <person name="Gao T."/>
            <person name="Zhang H."/>
        </authorList>
    </citation>
    <scope>NUCLEOTIDE SEQUENCE</scope>
    <source>
        <strain evidence="1">G01</strain>
    </source>
</reference>
<accession>A0AAW2K058</accession>
<protein>
    <submittedName>
        <fullName evidence="1">Retrovirus-related Pol polyprotein from transposon.6</fullName>
    </submittedName>
</protein>
<dbReference type="CDD" id="cd01647">
    <property type="entry name" value="RT_LTR"/>
    <property type="match status" value="1"/>
</dbReference>
<dbReference type="InterPro" id="IPR043502">
    <property type="entry name" value="DNA/RNA_pol_sf"/>
</dbReference>
<dbReference type="Gene3D" id="3.10.10.10">
    <property type="entry name" value="HIV Type 1 Reverse Transcriptase, subunit A, domain 1"/>
    <property type="match status" value="2"/>
</dbReference>
<gene>
    <name evidence="1" type="ORF">Sangu_2504700</name>
</gene>
<dbReference type="PANTHER" id="PTHR33064:SF37">
    <property type="entry name" value="RIBONUCLEASE H"/>
    <property type="match status" value="1"/>
</dbReference>
<dbReference type="Gene3D" id="3.30.70.270">
    <property type="match status" value="2"/>
</dbReference>
<proteinExistence type="predicted"/>
<dbReference type="FunFam" id="3.30.70.270:FF:000020">
    <property type="entry name" value="Transposon Tf2-6 polyprotein-like Protein"/>
    <property type="match status" value="1"/>
</dbReference>
<sequence length="241" mass="27879">MLEGCDAYLAHVIDAEKRSRLYYRKLPRVSPISIAPYRMAPVELQELKKQLEELLEKGFVRPSTSPWGTLVFVKKKDGSMRLCVDYRQLNRLRIAENDILKTAFRTRYGHCEFLVIPFGVNKCTSSIHGVDESYIPSVFIDDILVYSKNREEHEQYLRIVLQILKEKELVFLGHVIFGDGVMSDPSKVKAIMEWRVPKNATEVRSFLGLAGYYRRFVEGFSIIAGPLTKLLRKGVTFQWIE</sequence>
<dbReference type="EMBL" id="JACGWK010000419">
    <property type="protein sequence ID" value="KAL0299997.1"/>
    <property type="molecule type" value="Genomic_DNA"/>
</dbReference>
<name>A0AAW2K058_9LAMI</name>
<dbReference type="AlphaFoldDB" id="A0AAW2K058"/>
<dbReference type="PANTHER" id="PTHR33064">
    <property type="entry name" value="POL PROTEIN"/>
    <property type="match status" value="1"/>
</dbReference>
<comment type="caution">
    <text evidence="1">The sequence shown here is derived from an EMBL/GenBank/DDBJ whole genome shotgun (WGS) entry which is preliminary data.</text>
</comment>